<evidence type="ECO:0008006" key="3">
    <source>
        <dbReference type="Google" id="ProtNLM"/>
    </source>
</evidence>
<accession>A0ABP8K1H9</accession>
<name>A0ABP8K1H9_9MICO</name>
<comment type="caution">
    <text evidence="1">The sequence shown here is derived from an EMBL/GenBank/DDBJ whole genome shotgun (WGS) entry which is preliminary data.</text>
</comment>
<dbReference type="EMBL" id="BAABGM010000003">
    <property type="protein sequence ID" value="GAA4398849.1"/>
    <property type="molecule type" value="Genomic_DNA"/>
</dbReference>
<dbReference type="Gene3D" id="3.40.50.620">
    <property type="entry name" value="HUPs"/>
    <property type="match status" value="1"/>
</dbReference>
<evidence type="ECO:0000313" key="1">
    <source>
        <dbReference type="EMBL" id="GAA4398849.1"/>
    </source>
</evidence>
<proteinExistence type="predicted"/>
<organism evidence="1 2">
    <name type="scientific">Fodinibacter luteus</name>
    <dbReference type="NCBI Taxonomy" id="552064"/>
    <lineage>
        <taxon>Bacteria</taxon>
        <taxon>Bacillati</taxon>
        <taxon>Actinomycetota</taxon>
        <taxon>Actinomycetes</taxon>
        <taxon>Micrococcales</taxon>
        <taxon>Intrasporangiaceae</taxon>
        <taxon>Fodinibacter (ex Wang et al. 2009)</taxon>
    </lineage>
</organism>
<dbReference type="SUPFAM" id="SSF52402">
    <property type="entry name" value="Adenine nucleotide alpha hydrolases-like"/>
    <property type="match status" value="1"/>
</dbReference>
<keyword evidence="2" id="KW-1185">Reference proteome</keyword>
<dbReference type="RefSeq" id="WP_345201975.1">
    <property type="nucleotide sequence ID" value="NZ_BAABGM010000003.1"/>
</dbReference>
<reference evidence="2" key="1">
    <citation type="journal article" date="2019" name="Int. J. Syst. Evol. Microbiol.">
        <title>The Global Catalogue of Microorganisms (GCM) 10K type strain sequencing project: providing services to taxonomists for standard genome sequencing and annotation.</title>
        <authorList>
            <consortium name="The Broad Institute Genomics Platform"/>
            <consortium name="The Broad Institute Genome Sequencing Center for Infectious Disease"/>
            <person name="Wu L."/>
            <person name="Ma J."/>
        </authorList>
    </citation>
    <scope>NUCLEOTIDE SEQUENCE [LARGE SCALE GENOMIC DNA]</scope>
    <source>
        <strain evidence="2">JCM 17809</strain>
    </source>
</reference>
<sequence length="150" mass="16241">MTRILVVANQTLGCPELEEALAPYTEGDAEMIVVAPISVSEGESQWDYPPIDRYIPSAEQIAHALAGGRLEHELDRLKRLGVTARGEIVDHDPVGRVQELLGESEFDAVLVCTLPTRLSRWLRMDLPGRLARAAVTAPVVHVPGSAGPSL</sequence>
<dbReference type="Proteomes" id="UP001500945">
    <property type="component" value="Unassembled WGS sequence"/>
</dbReference>
<protein>
    <recommendedName>
        <fullName evidence="3">Universal stress protein</fullName>
    </recommendedName>
</protein>
<dbReference type="InterPro" id="IPR014729">
    <property type="entry name" value="Rossmann-like_a/b/a_fold"/>
</dbReference>
<gene>
    <name evidence="1" type="ORF">GCM10023168_05340</name>
</gene>
<evidence type="ECO:0000313" key="2">
    <source>
        <dbReference type="Proteomes" id="UP001500945"/>
    </source>
</evidence>